<comment type="caution">
    <text evidence="3">The sequence shown here is derived from an EMBL/GenBank/DDBJ whole genome shotgun (WGS) entry which is preliminary data.</text>
</comment>
<feature type="region of interest" description="Disordered" evidence="1">
    <location>
        <begin position="276"/>
        <end position="305"/>
    </location>
</feature>
<dbReference type="SUPFAM" id="SSF49879">
    <property type="entry name" value="SMAD/FHA domain"/>
    <property type="match status" value="1"/>
</dbReference>
<reference evidence="4" key="1">
    <citation type="submission" date="2016-01" db="EMBL/GenBank/DDBJ databases">
        <authorList>
            <person name="Mitreva M."/>
            <person name="Pepin K.H."/>
            <person name="Mihindukulasuriya K.A."/>
            <person name="Fulton R."/>
            <person name="Fronick C."/>
            <person name="O'Laughlin M."/>
            <person name="Miner T."/>
            <person name="Herter B."/>
            <person name="Rosa B.A."/>
            <person name="Cordes M."/>
            <person name="Tomlinson C."/>
            <person name="Wollam A."/>
            <person name="Palsikar V.B."/>
            <person name="Mardis E.R."/>
            <person name="Wilson R.K."/>
        </authorList>
    </citation>
    <scope>NUCLEOTIDE SEQUENCE [LARGE SCALE GENOMIC DNA]</scope>
    <source>
        <strain evidence="4">DNF00896</strain>
    </source>
</reference>
<feature type="domain" description="FHA" evidence="2">
    <location>
        <begin position="382"/>
        <end position="433"/>
    </location>
</feature>
<evidence type="ECO:0000313" key="3">
    <source>
        <dbReference type="EMBL" id="KXB60485.1"/>
    </source>
</evidence>
<dbReference type="InterPro" id="IPR000253">
    <property type="entry name" value="FHA_dom"/>
</dbReference>
<dbReference type="Gene3D" id="2.60.200.20">
    <property type="match status" value="1"/>
</dbReference>
<organism evidence="3 4">
    <name type="scientific">Lachnoanaerobaculum saburreum</name>
    <dbReference type="NCBI Taxonomy" id="467210"/>
    <lineage>
        <taxon>Bacteria</taxon>
        <taxon>Bacillati</taxon>
        <taxon>Bacillota</taxon>
        <taxon>Clostridia</taxon>
        <taxon>Lachnospirales</taxon>
        <taxon>Lachnospiraceae</taxon>
        <taxon>Lachnoanaerobaculum</taxon>
    </lineage>
</organism>
<dbReference type="Proteomes" id="UP000070394">
    <property type="component" value="Unassembled WGS sequence"/>
</dbReference>
<evidence type="ECO:0000259" key="2">
    <source>
        <dbReference type="PROSITE" id="PS50006"/>
    </source>
</evidence>
<name>A0A133ZYE4_9FIRM</name>
<dbReference type="OrthoDB" id="9783862at2"/>
<sequence length="459" mass="52894">MFKKNTTDKGIELIYEIDENEKLDNVSIGMMKNNDIEALFPVDVITNDTKTQLRYQVGKAKSLNEYITEELTKEDLLAVFENICKDMSCIEEYMLLEDQVILENDYIFVEGNNIRLILLPIYNRRNNVSVNVFFKNLLLDMMVSNEKAAYFASDITKQLSQEENFSYDNFLNMLDAIKQKRYIEKPNIRKDERSNEFTEKKGLADRKVYNIEENVSKPVLSRQYQSNTNFENNDNSYKNISIPNTAVQVASFDNQPQKVEKKKGLFGLGKQKEVGASTESGFERNNNNNLLIPGREEPLNVGSQNKKEKKKFSLFGKKKEKENKPVESVKQVPKATYGETTVLQNPSNIGETTLLGFSPNIINSFLIWRRTGEKIVIDKSDFRIGREKNYVDFCIDDNSSVGRNHAEIIQKDGAYFIRDLRSLNFTRVNGEKVSPSLEVELWDNDVISLANEEFEFHIG</sequence>
<gene>
    <name evidence="3" type="ORF">HMPREF1866_00518</name>
</gene>
<keyword evidence="4" id="KW-1185">Reference proteome</keyword>
<dbReference type="AlphaFoldDB" id="A0A133ZYE4"/>
<dbReference type="RefSeq" id="WP_060930475.1">
    <property type="nucleotide sequence ID" value="NZ_KQ959776.1"/>
</dbReference>
<feature type="compositionally biased region" description="Polar residues" evidence="1">
    <location>
        <begin position="277"/>
        <end position="290"/>
    </location>
</feature>
<protein>
    <submittedName>
        <fullName evidence="3">FHA domain protein</fullName>
    </submittedName>
</protein>
<evidence type="ECO:0000256" key="1">
    <source>
        <dbReference type="SAM" id="MobiDB-lite"/>
    </source>
</evidence>
<dbReference type="SMART" id="SM00240">
    <property type="entry name" value="FHA"/>
    <property type="match status" value="1"/>
</dbReference>
<accession>A0A133ZYE4</accession>
<dbReference type="STRING" id="467210.HMPREF1866_00518"/>
<dbReference type="PATRIC" id="fig|467210.3.peg.510"/>
<dbReference type="InterPro" id="IPR008984">
    <property type="entry name" value="SMAD_FHA_dom_sf"/>
</dbReference>
<dbReference type="Pfam" id="PF19909">
    <property type="entry name" value="DUF6382"/>
    <property type="match status" value="1"/>
</dbReference>
<dbReference type="InterPro" id="IPR045962">
    <property type="entry name" value="DUF6382"/>
</dbReference>
<dbReference type="PROSITE" id="PS50006">
    <property type="entry name" value="FHA_DOMAIN"/>
    <property type="match status" value="1"/>
</dbReference>
<dbReference type="CDD" id="cd00060">
    <property type="entry name" value="FHA"/>
    <property type="match status" value="1"/>
</dbReference>
<dbReference type="EMBL" id="LSDA01000013">
    <property type="protein sequence ID" value="KXB60485.1"/>
    <property type="molecule type" value="Genomic_DNA"/>
</dbReference>
<evidence type="ECO:0000313" key="4">
    <source>
        <dbReference type="Proteomes" id="UP000070394"/>
    </source>
</evidence>
<proteinExistence type="predicted"/>
<dbReference type="Pfam" id="PF00498">
    <property type="entry name" value="FHA"/>
    <property type="match status" value="1"/>
</dbReference>